<evidence type="ECO:0000313" key="2">
    <source>
        <dbReference type="Proteomes" id="UP001595945"/>
    </source>
</evidence>
<dbReference type="InterPro" id="IPR021866">
    <property type="entry name" value="SpoIIAA-like"/>
</dbReference>
<dbReference type="Gene3D" id="3.40.50.10600">
    <property type="entry name" value="SpoIIaa-like domains"/>
    <property type="match status" value="1"/>
</dbReference>
<reference evidence="1 2" key="1">
    <citation type="journal article" date="2019" name="Int. J. Syst. Evol. Microbiol.">
        <title>The Global Catalogue of Microorganisms (GCM) 10K type strain sequencing project: providing services to taxonomists for standard genome sequencing and annotation.</title>
        <authorList>
            <consortium name="The Broad Institute Genomics Platform"/>
            <consortium name="The Broad Institute Genome Sequencing Center for Infectious Disease"/>
            <person name="Wu L."/>
            <person name="Ma J."/>
        </authorList>
    </citation>
    <scope>NUCLEOTIDE SEQUENCE [LARGE SCALE GENOMIC DNA]</scope>
    <source>
        <strain evidence="1 2">XZYJ18</strain>
    </source>
</reference>
<gene>
    <name evidence="1" type="ORF">ACFO9K_20900</name>
</gene>
<protein>
    <submittedName>
        <fullName evidence="1">STAS/SEC14 domain-containing protein</fullName>
    </submittedName>
</protein>
<dbReference type="EMBL" id="JBHSHT010000003">
    <property type="protein sequence ID" value="MFC4826720.1"/>
    <property type="molecule type" value="Genomic_DNA"/>
</dbReference>
<sequence>MASTTSTQMFEILDETEGDLIAIRVGRGSRKGYDELYSLLVQKTDEYGAVRVLEVVPNWTFSTFLSHVYGIIPDLRYGSQFTINRYAADGDSVWAKLLFDWWNMIRPVWPVAPDRMRYFEMTEQSTALRWLRAANTD</sequence>
<keyword evidence="2" id="KW-1185">Reference proteome</keyword>
<comment type="caution">
    <text evidence="1">The sequence shown here is derived from an EMBL/GenBank/DDBJ whole genome shotgun (WGS) entry which is preliminary data.</text>
</comment>
<dbReference type="AlphaFoldDB" id="A0ABD5Q7X5"/>
<accession>A0ABD5Q7X5</accession>
<proteinExistence type="predicted"/>
<dbReference type="Proteomes" id="UP001595945">
    <property type="component" value="Unassembled WGS sequence"/>
</dbReference>
<dbReference type="RefSeq" id="WP_254270936.1">
    <property type="nucleotide sequence ID" value="NZ_CP100403.1"/>
</dbReference>
<dbReference type="InterPro" id="IPR036513">
    <property type="entry name" value="STAS_dom_sf"/>
</dbReference>
<organism evidence="1 2">
    <name type="scientific">Halorussus aquaticus</name>
    <dbReference type="NCBI Taxonomy" id="2953748"/>
    <lineage>
        <taxon>Archaea</taxon>
        <taxon>Methanobacteriati</taxon>
        <taxon>Methanobacteriota</taxon>
        <taxon>Stenosarchaea group</taxon>
        <taxon>Halobacteria</taxon>
        <taxon>Halobacteriales</taxon>
        <taxon>Haladaptataceae</taxon>
        <taxon>Halorussus</taxon>
    </lineage>
</organism>
<dbReference type="GeneID" id="73047853"/>
<evidence type="ECO:0000313" key="1">
    <source>
        <dbReference type="EMBL" id="MFC4826720.1"/>
    </source>
</evidence>
<dbReference type="Pfam" id="PF11964">
    <property type="entry name" value="SpoIIAA-like"/>
    <property type="match status" value="1"/>
</dbReference>
<dbReference type="SUPFAM" id="SSF52091">
    <property type="entry name" value="SpoIIaa-like"/>
    <property type="match status" value="1"/>
</dbReference>
<dbReference type="InterPro" id="IPR038396">
    <property type="entry name" value="SpoIIAA-like_sf"/>
</dbReference>
<name>A0ABD5Q7X5_9EURY</name>